<sequence>MATTAGNYGFSCSKCHSTVSAGNFSHINASVQWRLSTGSKLIGVNGFTPQYRTGAAGSTGTIAPSTSFGNCTNIYCHSAAQSATGGALASTDFASVQWGNSASVTCGSCHKNMSTDATATGDHKRHAQDYAANGNFKCGTCHKGYSATSVNTANHVNRSIYLSFSGIAPNTAYSKYSAAGFAPAKGYFGTCNNSYCHSNAQGQNASASVTYRKPLWGTTTLTCGGCHQNMSTFTTISSGDHQRHAKDYAYACNYCHGAGYTTSAVSVATHVNKKINLDFSNTTQTTSTVYSKYSAAGFAPAKGYYGTCRTSYCHSNGQSDNAKASIYRQPKWGTTVLDCGGCHNNMATFANATSGSHYTHAYQTGNAKYTCDICHGSGYTGTSTVPRSAGSTHVNQKIDLSLTGYSKYSSTGFKPAKGYYGTCNVTNCHGSGKPTWGASVAAPVNGFPYSSNVCEKCHGQVNSNPFYSTAIPKVTANTDTQVGAHFNHLSSNGSRISHSASCKDCHVVPATVTASGHLNGVAEVTFPTGSLARGLAGTLQATYSSATHSCATTYCHGDTLASNKKATGAKLAAIVKAPRWATPFLSLNHATAPTAADCGACHGFPPRSAAHTAVAAYAAYTASQNISPASSNCSNCHKHFNANGTLTVAGLGLHINGSVEGGDCVGCHTGAVPAAAPKRIGAAGQFTAQSHHIQGRPVTTADCYQCHWEANSDGSINSSYHDQTSGKPVDLVIWNGTARPSGTTYTEGSTGTAYTANGTRAQIAKINNQCLSCHSTRNAAVAPFVTGSTTDKYSPEARLATPKAKTSILSRYSSTVTVAWSMYNFSSATGNTSRFGTNQK</sequence>
<dbReference type="PANTHER" id="PTHR35038">
    <property type="entry name" value="DISSIMILATORY SULFITE REDUCTASE SIRA"/>
    <property type="match status" value="1"/>
</dbReference>
<dbReference type="EMBL" id="JAHCVJ010000002">
    <property type="protein sequence ID" value="MBT0663736.1"/>
    <property type="molecule type" value="Genomic_DNA"/>
</dbReference>
<dbReference type="Gene3D" id="3.90.10.10">
    <property type="entry name" value="Cytochrome C3"/>
    <property type="match status" value="2"/>
</dbReference>
<proteinExistence type="predicted"/>
<dbReference type="SUPFAM" id="SSF48695">
    <property type="entry name" value="Multiheme cytochromes"/>
    <property type="match status" value="3"/>
</dbReference>
<dbReference type="InterPro" id="IPR036280">
    <property type="entry name" value="Multihaem_cyt_sf"/>
</dbReference>
<reference evidence="2 3" key="1">
    <citation type="submission" date="2021-05" db="EMBL/GenBank/DDBJ databases">
        <title>The draft genome of Geobacter pelophilus DSM 12255.</title>
        <authorList>
            <person name="Xu Z."/>
            <person name="Masuda Y."/>
            <person name="Itoh H."/>
            <person name="Senoo K."/>
        </authorList>
    </citation>
    <scope>NUCLEOTIDE SEQUENCE [LARGE SCALE GENOMIC DNA]</scope>
    <source>
        <strain evidence="2 3">DSM 12255</strain>
    </source>
</reference>
<dbReference type="GO" id="GO:0016491">
    <property type="term" value="F:oxidoreductase activity"/>
    <property type="evidence" value="ECO:0007669"/>
    <property type="project" value="TreeGrafter"/>
</dbReference>
<evidence type="ECO:0000313" key="3">
    <source>
        <dbReference type="Proteomes" id="UP000811899"/>
    </source>
</evidence>
<dbReference type="Pfam" id="PF09698">
    <property type="entry name" value="GSu_C4xC__C2xCH"/>
    <property type="match status" value="3"/>
</dbReference>
<dbReference type="Proteomes" id="UP000811899">
    <property type="component" value="Unassembled WGS sequence"/>
</dbReference>
<name>A0AAW4KYM7_9BACT</name>
<keyword evidence="1" id="KW-0732">Signal</keyword>
<comment type="caution">
    <text evidence="2">The sequence shown here is derived from an EMBL/GenBank/DDBJ whole genome shotgun (WGS) entry which is preliminary data.</text>
</comment>
<accession>A0AAW4KYM7</accession>
<dbReference type="InterPro" id="IPR051829">
    <property type="entry name" value="Multiheme_Cytochr_ET"/>
</dbReference>
<dbReference type="NCBIfam" id="TIGR01904">
    <property type="entry name" value="GSu_C4xC__C2xCH"/>
    <property type="match status" value="4"/>
</dbReference>
<organism evidence="2 3">
    <name type="scientific">Geoanaerobacter pelophilus</name>
    <dbReference type="NCBI Taxonomy" id="60036"/>
    <lineage>
        <taxon>Bacteria</taxon>
        <taxon>Pseudomonadati</taxon>
        <taxon>Thermodesulfobacteriota</taxon>
        <taxon>Desulfuromonadia</taxon>
        <taxon>Geobacterales</taxon>
        <taxon>Geobacteraceae</taxon>
        <taxon>Geoanaerobacter</taxon>
    </lineage>
</organism>
<evidence type="ECO:0000313" key="2">
    <source>
        <dbReference type="EMBL" id="MBT0663736.1"/>
    </source>
</evidence>
<gene>
    <name evidence="2" type="ORF">KI809_05415</name>
</gene>
<dbReference type="InterPro" id="IPR010176">
    <property type="entry name" value="C4xCH_C2xCH_motif_GEOSU"/>
</dbReference>
<feature type="non-terminal residue" evidence="2">
    <location>
        <position position="840"/>
    </location>
</feature>
<keyword evidence="3" id="KW-1185">Reference proteome</keyword>
<dbReference type="PANTHER" id="PTHR35038:SF6">
    <property type="entry name" value="SURFACE LOCALIZED DECAHEME CYTOCHROME C LIPOPROTEIN"/>
    <property type="match status" value="1"/>
</dbReference>
<evidence type="ECO:0000256" key="1">
    <source>
        <dbReference type="ARBA" id="ARBA00022729"/>
    </source>
</evidence>
<protein>
    <submittedName>
        <fullName evidence="2">CxxxxCH/CxxCH domain-containing protein</fullName>
    </submittedName>
</protein>
<dbReference type="AlphaFoldDB" id="A0AAW4KYM7"/>